<dbReference type="Pfam" id="PF02366">
    <property type="entry name" value="PMT"/>
    <property type="match status" value="1"/>
</dbReference>
<feature type="transmembrane region" description="Helical" evidence="8">
    <location>
        <begin position="218"/>
        <end position="239"/>
    </location>
</feature>
<evidence type="ECO:0000256" key="1">
    <source>
        <dbReference type="ARBA" id="ARBA00004651"/>
    </source>
</evidence>
<dbReference type="GO" id="GO:0009103">
    <property type="term" value="P:lipopolysaccharide biosynthetic process"/>
    <property type="evidence" value="ECO:0007669"/>
    <property type="project" value="UniProtKB-ARBA"/>
</dbReference>
<keyword evidence="6 8" id="KW-1133">Transmembrane helix</keyword>
<keyword evidence="11" id="KW-1185">Reference proteome</keyword>
<keyword evidence="3" id="KW-0328">Glycosyltransferase</keyword>
<dbReference type="GO" id="GO:0016763">
    <property type="term" value="F:pentosyltransferase activity"/>
    <property type="evidence" value="ECO:0007669"/>
    <property type="project" value="TreeGrafter"/>
</dbReference>
<keyword evidence="5 8" id="KW-0812">Transmembrane</keyword>
<evidence type="ECO:0000256" key="5">
    <source>
        <dbReference type="ARBA" id="ARBA00022692"/>
    </source>
</evidence>
<evidence type="ECO:0000256" key="6">
    <source>
        <dbReference type="ARBA" id="ARBA00022989"/>
    </source>
</evidence>
<feature type="transmembrane region" description="Helical" evidence="8">
    <location>
        <begin position="93"/>
        <end position="116"/>
    </location>
</feature>
<dbReference type="RefSeq" id="WP_126550062.1">
    <property type="nucleotide sequence ID" value="NZ_BIFS01000001.1"/>
</dbReference>
<evidence type="ECO:0000256" key="3">
    <source>
        <dbReference type="ARBA" id="ARBA00022676"/>
    </source>
</evidence>
<evidence type="ECO:0000313" key="11">
    <source>
        <dbReference type="Proteomes" id="UP000287188"/>
    </source>
</evidence>
<dbReference type="PANTHER" id="PTHR33908:SF11">
    <property type="entry name" value="MEMBRANE PROTEIN"/>
    <property type="match status" value="1"/>
</dbReference>
<feature type="transmembrane region" description="Helical" evidence="8">
    <location>
        <begin position="48"/>
        <end position="64"/>
    </location>
</feature>
<dbReference type="InterPro" id="IPR050297">
    <property type="entry name" value="LipidA_mod_glycosyltrf_83"/>
</dbReference>
<gene>
    <name evidence="10" type="ORF">KDK_23430</name>
</gene>
<keyword evidence="7 8" id="KW-0472">Membrane</keyword>
<evidence type="ECO:0000256" key="4">
    <source>
        <dbReference type="ARBA" id="ARBA00022679"/>
    </source>
</evidence>
<evidence type="ECO:0000259" key="9">
    <source>
        <dbReference type="Pfam" id="PF02366"/>
    </source>
</evidence>
<sequence length="453" mass="50329">MVALLAATLVTFSPLQLQQSHYCTVDVMLLFFIMLTLLGCVMLVDARAPLCIALLIGIGYGLALAVKSSAAPLAIPVLMAALLRWWRERNRVALFALGVAAISTCVTFVLVMPYALLDWHNFFSQVAEQGNMSLGKFIMPYTLQFSYTTPYLYELQNIFLWGLGPLLTLSAGASLLWLGWRVGKRQAGPWLIVLSWLLIYGGITGSFYVKFVRYMLPLYPALIVAAAAGLTAFAVSGKVRVFYVRTYPVRLTYVLSTLVLLATSFQGLAMVNIYSQPNTLIQASQWMFDHLKPGSTIAYEQQDAIIPVAVNGRDAGQVFHLAEPGLNMSDYDNPEKLQFLAEALASSDVIVLSSDRWDQPVFHLPQYYPITGHYYHLLFQGQLGFHLAAQFEDYPHLLGITLNDSASDPSFSIFDHPIVRIFVRDSSQRYSAARLLKKMLVGAPPMPGLPRLP</sequence>
<organism evidence="10 11">
    <name type="scientific">Dictyobacter kobayashii</name>
    <dbReference type="NCBI Taxonomy" id="2014872"/>
    <lineage>
        <taxon>Bacteria</taxon>
        <taxon>Bacillati</taxon>
        <taxon>Chloroflexota</taxon>
        <taxon>Ktedonobacteria</taxon>
        <taxon>Ktedonobacterales</taxon>
        <taxon>Dictyobacteraceae</taxon>
        <taxon>Dictyobacter</taxon>
    </lineage>
</organism>
<accession>A0A402AHK9</accession>
<dbReference type="EMBL" id="BIFS01000001">
    <property type="protein sequence ID" value="GCE18543.1"/>
    <property type="molecule type" value="Genomic_DNA"/>
</dbReference>
<dbReference type="PANTHER" id="PTHR33908">
    <property type="entry name" value="MANNOSYLTRANSFERASE YKCB-RELATED"/>
    <property type="match status" value="1"/>
</dbReference>
<feature type="transmembrane region" description="Helical" evidence="8">
    <location>
        <begin position="70"/>
        <end position="86"/>
    </location>
</feature>
<evidence type="ECO:0000313" key="10">
    <source>
        <dbReference type="EMBL" id="GCE18543.1"/>
    </source>
</evidence>
<dbReference type="AlphaFoldDB" id="A0A402AHK9"/>
<dbReference type="GO" id="GO:0006493">
    <property type="term" value="P:protein O-linked glycosylation"/>
    <property type="evidence" value="ECO:0007669"/>
    <property type="project" value="InterPro"/>
</dbReference>
<reference evidence="11" key="1">
    <citation type="submission" date="2018-12" db="EMBL/GenBank/DDBJ databases">
        <title>Tengunoibacter tsumagoiensis gen. nov., sp. nov., Dictyobacter kobayashii sp. nov., D. alpinus sp. nov., and D. joshuensis sp. nov. and description of Dictyobacteraceae fam. nov. within the order Ktedonobacterales isolated from Tengu-no-mugimeshi.</title>
        <authorList>
            <person name="Wang C.M."/>
            <person name="Zheng Y."/>
            <person name="Sakai Y."/>
            <person name="Toyoda A."/>
            <person name="Minakuchi Y."/>
            <person name="Abe K."/>
            <person name="Yokota A."/>
            <person name="Yabe S."/>
        </authorList>
    </citation>
    <scope>NUCLEOTIDE SEQUENCE [LARGE SCALE GENOMIC DNA]</scope>
    <source>
        <strain evidence="11">Uno11</strain>
    </source>
</reference>
<name>A0A402AHK9_9CHLR</name>
<dbReference type="GO" id="GO:0000030">
    <property type="term" value="F:mannosyltransferase activity"/>
    <property type="evidence" value="ECO:0007669"/>
    <property type="project" value="InterPro"/>
</dbReference>
<feature type="transmembrane region" description="Helical" evidence="8">
    <location>
        <begin position="190"/>
        <end position="212"/>
    </location>
</feature>
<comment type="subcellular location">
    <subcellularLocation>
        <location evidence="1">Cell membrane</location>
        <topology evidence="1">Multi-pass membrane protein</topology>
    </subcellularLocation>
</comment>
<protein>
    <recommendedName>
        <fullName evidence="9">ArnT-like N-terminal domain-containing protein</fullName>
    </recommendedName>
</protein>
<feature type="transmembrane region" description="Helical" evidence="8">
    <location>
        <begin position="251"/>
        <end position="274"/>
    </location>
</feature>
<comment type="caution">
    <text evidence="10">The sequence shown here is derived from an EMBL/GenBank/DDBJ whole genome shotgun (WGS) entry which is preliminary data.</text>
</comment>
<dbReference type="GO" id="GO:0005886">
    <property type="term" value="C:plasma membrane"/>
    <property type="evidence" value="ECO:0007669"/>
    <property type="project" value="UniProtKB-SubCell"/>
</dbReference>
<dbReference type="InterPro" id="IPR003342">
    <property type="entry name" value="ArnT-like_N"/>
</dbReference>
<keyword evidence="4" id="KW-0808">Transferase</keyword>
<feature type="transmembrane region" description="Helical" evidence="8">
    <location>
        <begin position="158"/>
        <end position="178"/>
    </location>
</feature>
<proteinExistence type="predicted"/>
<dbReference type="OrthoDB" id="134460at2"/>
<evidence type="ECO:0000256" key="2">
    <source>
        <dbReference type="ARBA" id="ARBA00022475"/>
    </source>
</evidence>
<dbReference type="Proteomes" id="UP000287188">
    <property type="component" value="Unassembled WGS sequence"/>
</dbReference>
<feature type="transmembrane region" description="Helical" evidence="8">
    <location>
        <begin position="27"/>
        <end position="43"/>
    </location>
</feature>
<evidence type="ECO:0000256" key="8">
    <source>
        <dbReference type="SAM" id="Phobius"/>
    </source>
</evidence>
<evidence type="ECO:0000256" key="7">
    <source>
        <dbReference type="ARBA" id="ARBA00023136"/>
    </source>
</evidence>
<keyword evidence="2" id="KW-1003">Cell membrane</keyword>
<feature type="domain" description="ArnT-like N-terminal" evidence="9">
    <location>
        <begin position="2"/>
        <end position="97"/>
    </location>
</feature>